<sequence length="169" mass="16732">MATMAETTCRMLLLSFPVLFLLLSNVGTVAGDGFLDEINTESLSSLFSSGNLDDAKKAMSAASPDVKGAVAQFAGGDSAASSPELAQAYKDAEEEKDGASWKSWLKGKMSGMGYGSPAGAPAGAPAGSPFGAPAGSPEGVPVSAMGSSSSISLSPSAEDHEAPAPAPSA</sequence>
<organism evidence="3 4">
    <name type="scientific">Linum trigynum</name>
    <dbReference type="NCBI Taxonomy" id="586398"/>
    <lineage>
        <taxon>Eukaryota</taxon>
        <taxon>Viridiplantae</taxon>
        <taxon>Streptophyta</taxon>
        <taxon>Embryophyta</taxon>
        <taxon>Tracheophyta</taxon>
        <taxon>Spermatophyta</taxon>
        <taxon>Magnoliopsida</taxon>
        <taxon>eudicotyledons</taxon>
        <taxon>Gunneridae</taxon>
        <taxon>Pentapetalae</taxon>
        <taxon>rosids</taxon>
        <taxon>fabids</taxon>
        <taxon>Malpighiales</taxon>
        <taxon>Linaceae</taxon>
        <taxon>Linum</taxon>
    </lineage>
</organism>
<gene>
    <name evidence="3" type="ORF">LTRI10_LOCUS25437</name>
</gene>
<feature type="region of interest" description="Disordered" evidence="1">
    <location>
        <begin position="74"/>
        <end position="102"/>
    </location>
</feature>
<name>A0AAV2EE28_9ROSI</name>
<feature type="compositionally biased region" description="Basic and acidic residues" evidence="1">
    <location>
        <begin position="90"/>
        <end position="99"/>
    </location>
</feature>
<evidence type="ECO:0000256" key="2">
    <source>
        <dbReference type="SAM" id="SignalP"/>
    </source>
</evidence>
<evidence type="ECO:0000313" key="3">
    <source>
        <dbReference type="EMBL" id="CAL1384211.1"/>
    </source>
</evidence>
<feature type="compositionally biased region" description="Low complexity" evidence="1">
    <location>
        <begin position="117"/>
        <end position="156"/>
    </location>
</feature>
<feature type="signal peptide" evidence="2">
    <location>
        <begin position="1"/>
        <end position="31"/>
    </location>
</feature>
<dbReference type="Proteomes" id="UP001497516">
    <property type="component" value="Chromosome 4"/>
</dbReference>
<proteinExistence type="predicted"/>
<keyword evidence="2" id="KW-0732">Signal</keyword>
<reference evidence="3 4" key="1">
    <citation type="submission" date="2024-04" db="EMBL/GenBank/DDBJ databases">
        <authorList>
            <person name="Fracassetti M."/>
        </authorList>
    </citation>
    <scope>NUCLEOTIDE SEQUENCE [LARGE SCALE GENOMIC DNA]</scope>
</reference>
<keyword evidence="4" id="KW-1185">Reference proteome</keyword>
<dbReference type="EMBL" id="OZ034817">
    <property type="protein sequence ID" value="CAL1384211.1"/>
    <property type="molecule type" value="Genomic_DNA"/>
</dbReference>
<feature type="chain" id="PRO_5043617960" evidence="2">
    <location>
        <begin position="32"/>
        <end position="169"/>
    </location>
</feature>
<evidence type="ECO:0000313" key="4">
    <source>
        <dbReference type="Proteomes" id="UP001497516"/>
    </source>
</evidence>
<dbReference type="AlphaFoldDB" id="A0AAV2EE28"/>
<feature type="region of interest" description="Disordered" evidence="1">
    <location>
        <begin position="114"/>
        <end position="169"/>
    </location>
</feature>
<evidence type="ECO:0000256" key="1">
    <source>
        <dbReference type="SAM" id="MobiDB-lite"/>
    </source>
</evidence>
<accession>A0AAV2EE28</accession>
<protein>
    <submittedName>
        <fullName evidence="3">Uncharacterized protein</fullName>
    </submittedName>
</protein>